<reference evidence="2" key="1">
    <citation type="journal article" date="2020" name="Fungal Divers.">
        <title>Resolving the Mortierellaceae phylogeny through synthesis of multi-gene phylogenetics and phylogenomics.</title>
        <authorList>
            <person name="Vandepol N."/>
            <person name="Liber J."/>
            <person name="Desiro A."/>
            <person name="Na H."/>
            <person name="Kennedy M."/>
            <person name="Barry K."/>
            <person name="Grigoriev I.V."/>
            <person name="Miller A.N."/>
            <person name="O'Donnell K."/>
            <person name="Stajich J.E."/>
            <person name="Bonito G."/>
        </authorList>
    </citation>
    <scope>NUCLEOTIDE SEQUENCE</scope>
    <source>
        <strain evidence="2">MES-2147</strain>
    </source>
</reference>
<evidence type="ECO:0000313" key="2">
    <source>
        <dbReference type="EMBL" id="KAF9999968.1"/>
    </source>
</evidence>
<feature type="transmembrane region" description="Helical" evidence="1">
    <location>
        <begin position="72"/>
        <end position="97"/>
    </location>
</feature>
<comment type="caution">
    <text evidence="2">The sequence shown here is derived from an EMBL/GenBank/DDBJ whole genome shotgun (WGS) entry which is preliminary data.</text>
</comment>
<accession>A0A9P6MHC2</accession>
<evidence type="ECO:0000256" key="1">
    <source>
        <dbReference type="SAM" id="Phobius"/>
    </source>
</evidence>
<gene>
    <name evidence="2" type="ORF">BGZ65_004760</name>
</gene>
<proteinExistence type="predicted"/>
<organism evidence="2 3">
    <name type="scientific">Modicella reniformis</name>
    <dbReference type="NCBI Taxonomy" id="1440133"/>
    <lineage>
        <taxon>Eukaryota</taxon>
        <taxon>Fungi</taxon>
        <taxon>Fungi incertae sedis</taxon>
        <taxon>Mucoromycota</taxon>
        <taxon>Mortierellomycotina</taxon>
        <taxon>Mortierellomycetes</taxon>
        <taxon>Mortierellales</taxon>
        <taxon>Mortierellaceae</taxon>
        <taxon>Modicella</taxon>
    </lineage>
</organism>
<keyword evidence="1" id="KW-0812">Transmembrane</keyword>
<evidence type="ECO:0000313" key="3">
    <source>
        <dbReference type="Proteomes" id="UP000749646"/>
    </source>
</evidence>
<keyword evidence="1" id="KW-0472">Membrane</keyword>
<protein>
    <submittedName>
        <fullName evidence="2">Uncharacterized protein</fullName>
    </submittedName>
</protein>
<dbReference type="AlphaFoldDB" id="A0A9P6MHC2"/>
<keyword evidence="1" id="KW-1133">Transmembrane helix</keyword>
<keyword evidence="3" id="KW-1185">Reference proteome</keyword>
<dbReference type="EMBL" id="JAAAHW010000679">
    <property type="protein sequence ID" value="KAF9999968.1"/>
    <property type="molecule type" value="Genomic_DNA"/>
</dbReference>
<name>A0A9P6MHC2_9FUNG</name>
<sequence>MASVVSKLKQSSITTIVLEPENDELEEGSPIACADEESVAADADVDDAEKDIIPIGNPPVIKEAKDVGSPAAAFAGIVASNAAVDVAMITISALFAFTNARSDCTMMTLPRNMNK</sequence>
<dbReference type="Proteomes" id="UP000749646">
    <property type="component" value="Unassembled WGS sequence"/>
</dbReference>